<dbReference type="EMBL" id="AP014633">
    <property type="protein sequence ID" value="BAP55663.1"/>
    <property type="molecule type" value="Genomic_DNA"/>
</dbReference>
<keyword evidence="11" id="KW-0175">Coiled coil</keyword>
<evidence type="ECO:0000259" key="13">
    <source>
        <dbReference type="PROSITE" id="PS50110"/>
    </source>
</evidence>
<gene>
    <name evidence="14" type="ORF">THII_1366</name>
</gene>
<dbReference type="PROSITE" id="PS50110">
    <property type="entry name" value="RESPONSE_REGULATORY"/>
    <property type="match status" value="1"/>
</dbReference>
<protein>
    <recommendedName>
        <fullName evidence="2">histidine kinase</fullName>
        <ecNumber evidence="2">2.7.13.3</ecNumber>
    </recommendedName>
</protein>
<keyword evidence="3 10" id="KW-0597">Phosphoprotein</keyword>
<accession>A0A090ACY3</accession>
<keyword evidence="4" id="KW-0808">Transferase</keyword>
<keyword evidence="8" id="KW-0238">DNA-binding</keyword>
<evidence type="ECO:0000256" key="1">
    <source>
        <dbReference type="ARBA" id="ARBA00000085"/>
    </source>
</evidence>
<dbReference type="SUPFAM" id="SSF55874">
    <property type="entry name" value="ATPase domain of HSP90 chaperone/DNA topoisomerase II/histidine kinase"/>
    <property type="match status" value="1"/>
</dbReference>
<dbReference type="HOGENOM" id="CLU_000445_114_72_6"/>
<dbReference type="FunFam" id="3.30.565.10:FF:000006">
    <property type="entry name" value="Sensor histidine kinase WalK"/>
    <property type="match status" value="1"/>
</dbReference>
<name>A0A090ACY3_9GAMM</name>
<dbReference type="GO" id="GO:0003677">
    <property type="term" value="F:DNA binding"/>
    <property type="evidence" value="ECO:0007669"/>
    <property type="project" value="UniProtKB-KW"/>
</dbReference>
<evidence type="ECO:0000256" key="2">
    <source>
        <dbReference type="ARBA" id="ARBA00012438"/>
    </source>
</evidence>
<sequence>MNQTFQILIVDDNPHNLQVLGNTLKSNGYYPLFAKSAHQAFKVLQEKKPQLILLDIMMPEIDGFEVCQRLKADDNTKDIPIIFLTAYADKETIIQGFQLGAVDYVTKPFNTEELITRIQTHLKLKTTEEQLKQKIKELEIIRQELISTVIQLKEANATKDKFFSIIAHDLGNLFTGLIGLSDLLIEGSPVESHNNDDLWMLHNFSNRGFNLLKNLLEWSRLQTGKIKAQPEIMNLELVVNTDIDLLTPQLASKNIRCSVALETKTVWVDGYMLNTVLRNLLANAVKFTPRNGKIEIRSHTEGTEVEISVKDTGVGIGAAELDKLFRIDVHHTTRGTAGESGTGLGLILCKEFVEKNHGTIGVKSELGKGSQFYIRLPAVLS</sequence>
<dbReference type="SUPFAM" id="SSF52172">
    <property type="entry name" value="CheY-like"/>
    <property type="match status" value="1"/>
</dbReference>
<comment type="catalytic activity">
    <reaction evidence="1">
        <text>ATP + protein L-histidine = ADP + protein N-phospho-L-histidine.</text>
        <dbReference type="EC" id="2.7.13.3"/>
    </reaction>
</comment>
<evidence type="ECO:0000256" key="3">
    <source>
        <dbReference type="ARBA" id="ARBA00022553"/>
    </source>
</evidence>
<feature type="modified residue" description="4-aspartylphosphate" evidence="10">
    <location>
        <position position="55"/>
    </location>
</feature>
<organism evidence="14 15">
    <name type="scientific">Thioploca ingrica</name>
    <dbReference type="NCBI Taxonomy" id="40754"/>
    <lineage>
        <taxon>Bacteria</taxon>
        <taxon>Pseudomonadati</taxon>
        <taxon>Pseudomonadota</taxon>
        <taxon>Gammaproteobacteria</taxon>
        <taxon>Thiotrichales</taxon>
        <taxon>Thiotrichaceae</taxon>
        <taxon>Thioploca</taxon>
    </lineage>
</organism>
<dbReference type="Gene3D" id="1.10.287.130">
    <property type="match status" value="1"/>
</dbReference>
<feature type="coiled-coil region" evidence="11">
    <location>
        <begin position="121"/>
        <end position="155"/>
    </location>
</feature>
<evidence type="ECO:0000256" key="8">
    <source>
        <dbReference type="ARBA" id="ARBA00023125"/>
    </source>
</evidence>
<dbReference type="PANTHER" id="PTHR43547:SF2">
    <property type="entry name" value="HYBRID SIGNAL TRANSDUCTION HISTIDINE KINASE C"/>
    <property type="match status" value="1"/>
</dbReference>
<dbReference type="Gene3D" id="3.30.565.10">
    <property type="entry name" value="Histidine kinase-like ATPase, C-terminal domain"/>
    <property type="match status" value="1"/>
</dbReference>
<keyword evidence="15" id="KW-1185">Reference proteome</keyword>
<evidence type="ECO:0000256" key="6">
    <source>
        <dbReference type="ARBA" id="ARBA00023012"/>
    </source>
</evidence>
<dbReference type="STRING" id="40754.THII_1366"/>
<dbReference type="CDD" id="cd19920">
    <property type="entry name" value="REC_PA4781-like"/>
    <property type="match status" value="1"/>
</dbReference>
<dbReference type="Pfam" id="PF02518">
    <property type="entry name" value="HATPase_c"/>
    <property type="match status" value="1"/>
</dbReference>
<dbReference type="PROSITE" id="PS50109">
    <property type="entry name" value="HIS_KIN"/>
    <property type="match status" value="1"/>
</dbReference>
<evidence type="ECO:0000256" key="11">
    <source>
        <dbReference type="SAM" id="Coils"/>
    </source>
</evidence>
<dbReference type="InterPro" id="IPR011006">
    <property type="entry name" value="CheY-like_superfamily"/>
</dbReference>
<dbReference type="KEGG" id="tig:THII_1366"/>
<dbReference type="InterPro" id="IPR003661">
    <property type="entry name" value="HisK_dim/P_dom"/>
</dbReference>
<dbReference type="InterPro" id="IPR036097">
    <property type="entry name" value="HisK_dim/P_sf"/>
</dbReference>
<feature type="domain" description="Response regulatory" evidence="13">
    <location>
        <begin position="6"/>
        <end position="122"/>
    </location>
</feature>
<reference evidence="14 15" key="1">
    <citation type="journal article" date="2014" name="ISME J.">
        <title>Ecophysiology of Thioploca ingrica as revealed by the complete genome sequence supplemented with proteomic evidence.</title>
        <authorList>
            <person name="Kojima H."/>
            <person name="Ogura Y."/>
            <person name="Yamamoto N."/>
            <person name="Togashi T."/>
            <person name="Mori H."/>
            <person name="Watanabe T."/>
            <person name="Nemoto F."/>
            <person name="Kurokawa K."/>
            <person name="Hayashi T."/>
            <person name="Fukui M."/>
        </authorList>
    </citation>
    <scope>NUCLEOTIDE SEQUENCE [LARGE SCALE GENOMIC DNA]</scope>
</reference>
<evidence type="ECO:0000313" key="14">
    <source>
        <dbReference type="EMBL" id="BAP55663.1"/>
    </source>
</evidence>
<dbReference type="Gene3D" id="3.40.50.2300">
    <property type="match status" value="1"/>
</dbReference>
<keyword evidence="9" id="KW-0804">Transcription</keyword>
<dbReference type="InterPro" id="IPR001789">
    <property type="entry name" value="Sig_transdc_resp-reg_receiver"/>
</dbReference>
<dbReference type="AlphaFoldDB" id="A0A090ACY3"/>
<dbReference type="Pfam" id="PF00072">
    <property type="entry name" value="Response_reg"/>
    <property type="match status" value="1"/>
</dbReference>
<dbReference type="FunFam" id="3.40.50.2300:FF:000001">
    <property type="entry name" value="DNA-binding response regulator PhoB"/>
    <property type="match status" value="1"/>
</dbReference>
<keyword evidence="6" id="KW-0902">Two-component regulatory system</keyword>
<keyword evidence="5" id="KW-0418">Kinase</keyword>
<dbReference type="SUPFAM" id="SSF47384">
    <property type="entry name" value="Homodimeric domain of signal transducing histidine kinase"/>
    <property type="match status" value="1"/>
</dbReference>
<keyword evidence="7" id="KW-0805">Transcription regulation</keyword>
<dbReference type="SMART" id="SM00388">
    <property type="entry name" value="HisKA"/>
    <property type="match status" value="1"/>
</dbReference>
<evidence type="ECO:0000256" key="7">
    <source>
        <dbReference type="ARBA" id="ARBA00023015"/>
    </source>
</evidence>
<dbReference type="PANTHER" id="PTHR43547">
    <property type="entry name" value="TWO-COMPONENT HISTIDINE KINASE"/>
    <property type="match status" value="1"/>
</dbReference>
<evidence type="ECO:0000313" key="15">
    <source>
        <dbReference type="Proteomes" id="UP000031623"/>
    </source>
</evidence>
<dbReference type="GO" id="GO:0005886">
    <property type="term" value="C:plasma membrane"/>
    <property type="evidence" value="ECO:0007669"/>
    <property type="project" value="UniProtKB-ARBA"/>
</dbReference>
<dbReference type="PRINTS" id="PR00344">
    <property type="entry name" value="BCTRLSENSOR"/>
</dbReference>
<dbReference type="OrthoDB" id="8874570at2"/>
<dbReference type="InterPro" id="IPR036890">
    <property type="entry name" value="HATPase_C_sf"/>
</dbReference>
<proteinExistence type="predicted"/>
<dbReference type="InterPro" id="IPR004358">
    <property type="entry name" value="Sig_transdc_His_kin-like_C"/>
</dbReference>
<dbReference type="InterPro" id="IPR005467">
    <property type="entry name" value="His_kinase_dom"/>
</dbReference>
<dbReference type="InterPro" id="IPR003594">
    <property type="entry name" value="HATPase_dom"/>
</dbReference>
<evidence type="ECO:0000256" key="10">
    <source>
        <dbReference type="PROSITE-ProRule" id="PRU00169"/>
    </source>
</evidence>
<evidence type="ECO:0000256" key="9">
    <source>
        <dbReference type="ARBA" id="ARBA00023163"/>
    </source>
</evidence>
<evidence type="ECO:0000256" key="4">
    <source>
        <dbReference type="ARBA" id="ARBA00022679"/>
    </source>
</evidence>
<evidence type="ECO:0000256" key="5">
    <source>
        <dbReference type="ARBA" id="ARBA00022777"/>
    </source>
</evidence>
<dbReference type="Proteomes" id="UP000031623">
    <property type="component" value="Chromosome"/>
</dbReference>
<evidence type="ECO:0000259" key="12">
    <source>
        <dbReference type="PROSITE" id="PS50109"/>
    </source>
</evidence>
<dbReference type="SMART" id="SM00448">
    <property type="entry name" value="REC"/>
    <property type="match status" value="1"/>
</dbReference>
<feature type="domain" description="Histidine kinase" evidence="12">
    <location>
        <begin position="165"/>
        <end position="380"/>
    </location>
</feature>
<dbReference type="GO" id="GO:0000155">
    <property type="term" value="F:phosphorelay sensor kinase activity"/>
    <property type="evidence" value="ECO:0007669"/>
    <property type="project" value="InterPro"/>
</dbReference>
<dbReference type="SMART" id="SM00387">
    <property type="entry name" value="HATPase_c"/>
    <property type="match status" value="1"/>
</dbReference>
<dbReference type="EC" id="2.7.13.3" evidence="2"/>